<accession>A0A7W3U562</accession>
<dbReference type="SUPFAM" id="SSF48452">
    <property type="entry name" value="TPR-like"/>
    <property type="match status" value="2"/>
</dbReference>
<dbReference type="Gene3D" id="3.30.200.20">
    <property type="entry name" value="Phosphorylase Kinase, domain 1"/>
    <property type="match status" value="1"/>
</dbReference>
<dbReference type="SMART" id="SM00220">
    <property type="entry name" value="S_TKc"/>
    <property type="match status" value="1"/>
</dbReference>
<dbReference type="InterPro" id="IPR019734">
    <property type="entry name" value="TPR_rpt"/>
</dbReference>
<gene>
    <name evidence="8" type="ORF">H4F99_09785</name>
</gene>
<dbReference type="PROSITE" id="PS50011">
    <property type="entry name" value="PROTEIN_KINASE_DOM"/>
    <property type="match status" value="1"/>
</dbReference>
<dbReference type="SMART" id="SM00028">
    <property type="entry name" value="TPR"/>
    <property type="match status" value="4"/>
</dbReference>
<dbReference type="InterPro" id="IPR017441">
    <property type="entry name" value="Protein_kinase_ATP_BS"/>
</dbReference>
<dbReference type="InterPro" id="IPR008271">
    <property type="entry name" value="Ser/Thr_kinase_AS"/>
</dbReference>
<feature type="transmembrane region" description="Helical" evidence="6">
    <location>
        <begin position="385"/>
        <end position="406"/>
    </location>
</feature>
<evidence type="ECO:0000313" key="9">
    <source>
        <dbReference type="Proteomes" id="UP000552587"/>
    </source>
</evidence>
<keyword evidence="6" id="KW-0812">Transmembrane</keyword>
<dbReference type="GO" id="GO:0004674">
    <property type="term" value="F:protein serine/threonine kinase activity"/>
    <property type="evidence" value="ECO:0007669"/>
    <property type="project" value="TreeGrafter"/>
</dbReference>
<keyword evidence="1" id="KW-0808">Transferase</keyword>
<evidence type="ECO:0000256" key="4">
    <source>
        <dbReference type="ARBA" id="ARBA00022840"/>
    </source>
</evidence>
<dbReference type="Pfam" id="PF00069">
    <property type="entry name" value="Pkinase"/>
    <property type="match status" value="1"/>
</dbReference>
<dbReference type="GO" id="GO:0005524">
    <property type="term" value="F:ATP binding"/>
    <property type="evidence" value="ECO:0007669"/>
    <property type="project" value="UniProtKB-UniRule"/>
</dbReference>
<evidence type="ECO:0000256" key="3">
    <source>
        <dbReference type="ARBA" id="ARBA00022777"/>
    </source>
</evidence>
<dbReference type="CDD" id="cd14014">
    <property type="entry name" value="STKc_PknB_like"/>
    <property type="match status" value="1"/>
</dbReference>
<dbReference type="Gene3D" id="1.25.40.10">
    <property type="entry name" value="Tetratricopeptide repeat domain"/>
    <property type="match status" value="2"/>
</dbReference>
<keyword evidence="9" id="KW-1185">Reference proteome</keyword>
<dbReference type="SUPFAM" id="SSF56112">
    <property type="entry name" value="Protein kinase-like (PK-like)"/>
    <property type="match status" value="1"/>
</dbReference>
<feature type="domain" description="Protein kinase" evidence="7">
    <location>
        <begin position="76"/>
        <end position="366"/>
    </location>
</feature>
<dbReference type="AlphaFoldDB" id="A0A7W3U562"/>
<dbReference type="PROSITE" id="PS00108">
    <property type="entry name" value="PROTEIN_KINASE_ST"/>
    <property type="match status" value="1"/>
</dbReference>
<comment type="caution">
    <text evidence="8">The sequence shown here is derived from an EMBL/GenBank/DDBJ whole genome shotgun (WGS) entry which is preliminary data.</text>
</comment>
<evidence type="ECO:0000256" key="6">
    <source>
        <dbReference type="SAM" id="Phobius"/>
    </source>
</evidence>
<organism evidence="8 9">
    <name type="scientific">Marilutibacter penaei</name>
    <dbReference type="NCBI Taxonomy" id="2759900"/>
    <lineage>
        <taxon>Bacteria</taxon>
        <taxon>Pseudomonadati</taxon>
        <taxon>Pseudomonadota</taxon>
        <taxon>Gammaproteobacteria</taxon>
        <taxon>Lysobacterales</taxon>
        <taxon>Lysobacteraceae</taxon>
        <taxon>Marilutibacter</taxon>
    </lineage>
</organism>
<dbReference type="EMBL" id="JACHTE010000006">
    <property type="protein sequence ID" value="MBB1088780.1"/>
    <property type="molecule type" value="Genomic_DNA"/>
</dbReference>
<dbReference type="PROSITE" id="PS00107">
    <property type="entry name" value="PROTEIN_KINASE_ATP"/>
    <property type="match status" value="1"/>
</dbReference>
<evidence type="ECO:0000256" key="1">
    <source>
        <dbReference type="ARBA" id="ARBA00022679"/>
    </source>
</evidence>
<keyword evidence="6" id="KW-1133">Transmembrane helix</keyword>
<evidence type="ECO:0000256" key="2">
    <source>
        <dbReference type="ARBA" id="ARBA00022741"/>
    </source>
</evidence>
<evidence type="ECO:0000259" key="7">
    <source>
        <dbReference type="PROSITE" id="PS50011"/>
    </source>
</evidence>
<name>A0A7W3U562_9GAMM</name>
<protein>
    <submittedName>
        <fullName evidence="8">Protein kinase</fullName>
    </submittedName>
</protein>
<dbReference type="PANTHER" id="PTHR43289:SF34">
    <property type="entry name" value="SERINE_THREONINE-PROTEIN KINASE YBDM-RELATED"/>
    <property type="match status" value="1"/>
</dbReference>
<dbReference type="InterPro" id="IPR000719">
    <property type="entry name" value="Prot_kinase_dom"/>
</dbReference>
<feature type="binding site" evidence="5">
    <location>
        <position position="107"/>
    </location>
    <ligand>
        <name>ATP</name>
        <dbReference type="ChEBI" id="CHEBI:30616"/>
    </ligand>
</feature>
<proteinExistence type="predicted"/>
<dbReference type="InterPro" id="IPR011990">
    <property type="entry name" value="TPR-like_helical_dom_sf"/>
</dbReference>
<dbReference type="PANTHER" id="PTHR43289">
    <property type="entry name" value="MITOGEN-ACTIVATED PROTEIN KINASE KINASE KINASE 20-RELATED"/>
    <property type="match status" value="1"/>
</dbReference>
<keyword evidence="4 5" id="KW-0067">ATP-binding</keyword>
<dbReference type="RefSeq" id="WP_182669549.1">
    <property type="nucleotide sequence ID" value="NZ_JACHTE010000006.1"/>
</dbReference>
<keyword evidence="2 5" id="KW-0547">Nucleotide-binding</keyword>
<dbReference type="Gene3D" id="1.10.510.10">
    <property type="entry name" value="Transferase(Phosphotransferase) domain 1"/>
    <property type="match status" value="1"/>
</dbReference>
<keyword evidence="3 8" id="KW-0418">Kinase</keyword>
<dbReference type="InterPro" id="IPR011009">
    <property type="entry name" value="Kinase-like_dom_sf"/>
</dbReference>
<evidence type="ECO:0000256" key="5">
    <source>
        <dbReference type="PROSITE-ProRule" id="PRU10141"/>
    </source>
</evidence>
<keyword evidence="6" id="KW-0472">Membrane</keyword>
<evidence type="ECO:0000313" key="8">
    <source>
        <dbReference type="EMBL" id="MBB1088780.1"/>
    </source>
</evidence>
<sequence>MDAERWQRLSPLLDKLLELEPEARARRLAELREEDPALATDLQALIALEDDNSDFLSEPLVVPPAGPASGMEVGPYRLESLLGEGGMGQVWLASRADGLYQRRVALKLLRPGLTSQDLRLRFTREREILARLAHPNIARLLDAGVSAEGLPYLALEYVDGTPITDYCREHRTPLDQRLEMFRQVCDAVSHAHANLIVHRDLKPSNILVTPAGQVRLLDFGIAKLLDGEAPAPEQTGTGMRAFTLHYAAPEQILGEPVTTMTDVYSLGVVLYELLADRKPYRLKRHSDAEWEEAILNADPVRPSQGVLQDTSAGGERQALRRHSRRLAGDLDNIVLKALAKRPEQRYPSVEALSQDVGRYEAGRPVLAQPQRLGYRFRKYVGRHRWALATGLVVALVLSLSLGLVAWQARQAVAEAARAQAMQDFMIGLFEDAGVREGEPLDVDRLLDGAVERGNLQLAQEPRARAELLGVIARLRLGLGDTERARGLLEQQAALLAQTPNVPASLQLESLTLQGRLARESRDSAACSALLQPALADARREQARLPHQVADFYSELGRCRQAAGALQGARQMYERALAVRRGVDGDPGGMVQTLVDLAELQADAGDIDAAVAGYGQAVRQLRDQVATRPGQRVEIGHRLARLQGQQGRTDAAIDTLRATLPVAMQALGPADGATLALREDLAGAYLDDSRFADAARQLEEVRQQREAAKGPDQAALVPVRLQLGRIAWERNDLAAALVHMHEAVRTARLDAGQAPAGSAVLADALLELARLLHQAGRDGDARAPLEEARKLRAGAAGGTATLEPIDRLAAEIRIAQGERDAGLAILRGLLGDTRPQPDDALERLRTQVALWRWEARAGDPVALARLQTLARGETGMGPARRALGWRAALYAAQARCAAGDGPGGDALLEQLDTELASRQRDGSALRREVDLARQACLPASPVAG</sequence>
<dbReference type="Pfam" id="PF13424">
    <property type="entry name" value="TPR_12"/>
    <property type="match status" value="1"/>
</dbReference>
<reference evidence="8 9" key="1">
    <citation type="submission" date="2020-07" db="EMBL/GenBank/DDBJ databases">
        <authorList>
            <person name="Xu S."/>
            <person name="Li A."/>
        </authorList>
    </citation>
    <scope>NUCLEOTIDE SEQUENCE [LARGE SCALE GENOMIC DNA]</scope>
    <source>
        <strain evidence="8 9">SG-8</strain>
    </source>
</reference>
<dbReference type="Proteomes" id="UP000552587">
    <property type="component" value="Unassembled WGS sequence"/>
</dbReference>